<dbReference type="EMBL" id="JARBJD010000255">
    <property type="protein sequence ID" value="KAK2945550.1"/>
    <property type="molecule type" value="Genomic_DNA"/>
</dbReference>
<feature type="region of interest" description="Disordered" evidence="1">
    <location>
        <begin position="319"/>
        <end position="338"/>
    </location>
</feature>
<dbReference type="Proteomes" id="UP001281761">
    <property type="component" value="Unassembled WGS sequence"/>
</dbReference>
<dbReference type="SUPFAM" id="SSF51126">
    <property type="entry name" value="Pectin lyase-like"/>
    <property type="match status" value="1"/>
</dbReference>
<evidence type="ECO:0000256" key="1">
    <source>
        <dbReference type="SAM" id="MobiDB-lite"/>
    </source>
</evidence>
<feature type="region of interest" description="Disordered" evidence="1">
    <location>
        <begin position="71"/>
        <end position="97"/>
    </location>
</feature>
<comment type="caution">
    <text evidence="3">The sequence shown here is derived from an EMBL/GenBank/DDBJ whole genome shotgun (WGS) entry which is preliminary data.</text>
</comment>
<name>A0ABQ9X5F4_9EUKA</name>
<feature type="compositionally biased region" description="Polar residues" evidence="1">
    <location>
        <begin position="72"/>
        <end position="93"/>
    </location>
</feature>
<evidence type="ECO:0008006" key="5">
    <source>
        <dbReference type="Google" id="ProtNLM"/>
    </source>
</evidence>
<accession>A0ABQ9X5F4</accession>
<sequence>MIPLSLLLCLFQSLFAGPSRTTNPTNLQSFLDTISNTTDAQSNDIQVTRIPEGTYVGDNVKIIGRYLELSGEPSNQRSSPGTRIIPQSGSEINPNEERFPVHTGTNCIFSLTNSTLSLKSLHFSLAANSEEARKQRNEAHTTRLAIVSDSMLTISESRIELSSGSSAILILPSTFEGSTTESSVVVKKCSISSESGQLRGLVETAAFPDCGTSRSILIVGCSFSSQGVLGTDGIGLSLTHKARKRNDEMGRISSSLIGCSFVNMSSIGSSHLPQLSHLSQKMLGCVVSLTSSHLSGSTIRDVNNGGSVLCSNSSFSSLLSSPNTDSDPSPSITLPNPSQYPEQFQDGIAYFFDQNSGTDSTFANFSHCHFTGDKYVTNARPLTFKAYPGTITITSCSFTDLTVVSTDANDRLGGAAFIDQRSAPDCQPVTVEKTNFTNIKASISGSGMYVVAMQSTSIEDCRFEECGPGSEGTTETGGLYVSTVTAQPAIRAKPAILAYLSAHNPNFSGPIIS</sequence>
<protein>
    <recommendedName>
        <fullName evidence="5">Right handed beta helix domain-containing protein</fullName>
    </recommendedName>
</protein>
<dbReference type="InterPro" id="IPR011050">
    <property type="entry name" value="Pectin_lyase_fold/virulence"/>
</dbReference>
<keyword evidence="2" id="KW-0732">Signal</keyword>
<gene>
    <name evidence="3" type="ORF">BLNAU_19507</name>
</gene>
<keyword evidence="4" id="KW-1185">Reference proteome</keyword>
<feature type="chain" id="PRO_5046026073" description="Right handed beta helix domain-containing protein" evidence="2">
    <location>
        <begin position="17"/>
        <end position="513"/>
    </location>
</feature>
<feature type="signal peptide" evidence="2">
    <location>
        <begin position="1"/>
        <end position="16"/>
    </location>
</feature>
<reference evidence="3 4" key="1">
    <citation type="journal article" date="2022" name="bioRxiv">
        <title>Genomics of Preaxostyla Flagellates Illuminates Evolutionary Transitions and the Path Towards Mitochondrial Loss.</title>
        <authorList>
            <person name="Novak L.V.F."/>
            <person name="Treitli S.C."/>
            <person name="Pyrih J."/>
            <person name="Halakuc P."/>
            <person name="Pipaliya S.V."/>
            <person name="Vacek V."/>
            <person name="Brzon O."/>
            <person name="Soukal P."/>
            <person name="Eme L."/>
            <person name="Dacks J.B."/>
            <person name="Karnkowska A."/>
            <person name="Elias M."/>
            <person name="Hampl V."/>
        </authorList>
    </citation>
    <scope>NUCLEOTIDE SEQUENCE [LARGE SCALE GENOMIC DNA]</scope>
    <source>
        <strain evidence="3">NAU3</strain>
        <tissue evidence="3">Gut</tissue>
    </source>
</reference>
<organism evidence="3 4">
    <name type="scientific">Blattamonas nauphoetae</name>
    <dbReference type="NCBI Taxonomy" id="2049346"/>
    <lineage>
        <taxon>Eukaryota</taxon>
        <taxon>Metamonada</taxon>
        <taxon>Preaxostyla</taxon>
        <taxon>Oxymonadida</taxon>
        <taxon>Blattamonas</taxon>
    </lineage>
</organism>
<evidence type="ECO:0000313" key="4">
    <source>
        <dbReference type="Proteomes" id="UP001281761"/>
    </source>
</evidence>
<evidence type="ECO:0000313" key="3">
    <source>
        <dbReference type="EMBL" id="KAK2945550.1"/>
    </source>
</evidence>
<feature type="compositionally biased region" description="Low complexity" evidence="1">
    <location>
        <begin position="319"/>
        <end position="331"/>
    </location>
</feature>
<evidence type="ECO:0000256" key="2">
    <source>
        <dbReference type="SAM" id="SignalP"/>
    </source>
</evidence>
<proteinExistence type="predicted"/>